<dbReference type="EMBL" id="DS231720">
    <property type="protein sequence ID" value="KNB16749.1"/>
    <property type="molecule type" value="Genomic_DNA"/>
</dbReference>
<evidence type="ECO:0000313" key="2">
    <source>
        <dbReference type="Proteomes" id="UP000009097"/>
    </source>
</evidence>
<accession>A0A0J9W0X6</accession>
<dbReference type="KEGG" id="fox:FOXG_14830"/>
<dbReference type="OrthoDB" id="5237031at2759"/>
<dbReference type="VEuPathDB" id="FungiDB:FOXG_14830"/>
<dbReference type="RefSeq" id="XP_018254794.1">
    <property type="nucleotide sequence ID" value="XM_018394886.1"/>
</dbReference>
<protein>
    <submittedName>
        <fullName evidence="1">Uncharacterized protein</fullName>
    </submittedName>
</protein>
<name>A0A0J9W0X6_FUSO4</name>
<dbReference type="AlphaFoldDB" id="A0A0J9W0X6"/>
<gene>
    <name evidence="1" type="ORF">FOXG_14830</name>
</gene>
<organism evidence="1 2">
    <name type="scientific">Fusarium oxysporum f. sp. lycopersici (strain 4287 / CBS 123668 / FGSC 9935 / NRRL 34936)</name>
    <name type="common">Fusarium vascular wilt of tomato</name>
    <dbReference type="NCBI Taxonomy" id="426428"/>
    <lineage>
        <taxon>Eukaryota</taxon>
        <taxon>Fungi</taxon>
        <taxon>Dikarya</taxon>
        <taxon>Ascomycota</taxon>
        <taxon>Pezizomycotina</taxon>
        <taxon>Sordariomycetes</taxon>
        <taxon>Hypocreomycetidae</taxon>
        <taxon>Hypocreales</taxon>
        <taxon>Nectriaceae</taxon>
        <taxon>Fusarium</taxon>
        <taxon>Fusarium oxysporum species complex</taxon>
    </lineage>
</organism>
<reference evidence="1" key="1">
    <citation type="submission" date="2007-04" db="EMBL/GenBank/DDBJ databases">
        <authorList>
            <consortium name="The Broad Institute Genome Sequencing Platform"/>
            <person name="Birren B."/>
            <person name="Lander E."/>
            <person name="Galagan J."/>
            <person name="Nusbaum C."/>
            <person name="Devon K."/>
            <person name="Ma L.-J."/>
            <person name="Jaffe D."/>
            <person name="Butler J."/>
            <person name="Alvarez P."/>
            <person name="Gnerre S."/>
            <person name="Grabherr M."/>
            <person name="Kleber M."/>
            <person name="Mauceli E."/>
            <person name="Brockman W."/>
            <person name="MacCallum I.A."/>
            <person name="Young S."/>
            <person name="LaButti K."/>
            <person name="DeCaprio D."/>
            <person name="Crawford M."/>
            <person name="Koehrsen M."/>
            <person name="Engels R."/>
            <person name="Montgomery P."/>
            <person name="Pearson M."/>
            <person name="Howarth C."/>
            <person name="Larson L."/>
            <person name="White J."/>
            <person name="O'Leary S."/>
            <person name="Kodira C."/>
            <person name="Zeng Q."/>
            <person name="Yandava C."/>
            <person name="Alvarado L."/>
            <person name="Kistler C."/>
            <person name="Shim W.-B."/>
            <person name="Kang S."/>
            <person name="Woloshuk C."/>
        </authorList>
    </citation>
    <scope>NUCLEOTIDE SEQUENCE</scope>
    <source>
        <strain evidence="1">4287</strain>
    </source>
</reference>
<evidence type="ECO:0000313" key="1">
    <source>
        <dbReference type="EMBL" id="KNB16749.1"/>
    </source>
</evidence>
<sequence length="316" mass="36236">MSTSKDLILKHPNNAISNPGYKTGSDKPWARTFKPIKKVTSHTIVGRDDQYHSDFETGFMELQNDDRLRFNQQAVPPNNRHWRLETEADCENWFNTEVVNVVLSAWHSYPSLTQSSHIKPISENSIPENIDSVFSIKVGQQRKTVAIGEIKRNLLIQDEWQNGTIASPDQRKLSQELRGYAAKYVCPQVFCFDGAVLVLLQFRAFRAEDINDEKCPIDCWTLPIDGSSCSLRYGLYRLLAQGWRRCQAELAAPFSIGGLQPYCREYSNGQPIWKVNGQKQRSHPNGYQRGVDQQTGALIWSHQVYPVEWETGPFWE</sequence>
<dbReference type="Proteomes" id="UP000009097">
    <property type="component" value="Unassembled WGS sequence"/>
</dbReference>
<reference evidence="1" key="2">
    <citation type="journal article" date="2010" name="Nature">
        <title>Comparative genomics reveals mobile pathogenicity chromosomes in Fusarium.</title>
        <authorList>
            <person name="Ma L.J."/>
            <person name="van der Does H.C."/>
            <person name="Borkovich K.A."/>
            <person name="Coleman J.J."/>
            <person name="Daboussi M.J."/>
            <person name="Di Pietro A."/>
            <person name="Dufresne M."/>
            <person name="Freitag M."/>
            <person name="Grabherr M."/>
            <person name="Henrissat B."/>
            <person name="Houterman P.M."/>
            <person name="Kang S."/>
            <person name="Shim W.B."/>
            <person name="Woloshuk C."/>
            <person name="Xie X."/>
            <person name="Xu J.R."/>
            <person name="Antoniw J."/>
            <person name="Baker S.E."/>
            <person name="Bluhm B.H."/>
            <person name="Breakspear A."/>
            <person name="Brown D.W."/>
            <person name="Butchko R.A."/>
            <person name="Chapman S."/>
            <person name="Coulson R."/>
            <person name="Coutinho P.M."/>
            <person name="Danchin E.G."/>
            <person name="Diener A."/>
            <person name="Gale L.R."/>
            <person name="Gardiner D.M."/>
            <person name="Goff S."/>
            <person name="Hammond-Kosack K.E."/>
            <person name="Hilburn K."/>
            <person name="Hua-Van A."/>
            <person name="Jonkers W."/>
            <person name="Kazan K."/>
            <person name="Kodira C.D."/>
            <person name="Koehrsen M."/>
            <person name="Kumar L."/>
            <person name="Lee Y.H."/>
            <person name="Li L."/>
            <person name="Manners J.M."/>
            <person name="Miranda-Saavedra D."/>
            <person name="Mukherjee M."/>
            <person name="Park G."/>
            <person name="Park J."/>
            <person name="Park S.Y."/>
            <person name="Proctor R.H."/>
            <person name="Regev A."/>
            <person name="Ruiz-Roldan M.C."/>
            <person name="Sain D."/>
            <person name="Sakthikumar S."/>
            <person name="Sykes S."/>
            <person name="Schwartz D.C."/>
            <person name="Turgeon B.G."/>
            <person name="Wapinski I."/>
            <person name="Yoder O."/>
            <person name="Young S."/>
            <person name="Zeng Q."/>
            <person name="Zhou S."/>
            <person name="Galagan J."/>
            <person name="Cuomo C.A."/>
            <person name="Kistler H.C."/>
            <person name="Rep M."/>
        </authorList>
    </citation>
    <scope>NUCLEOTIDE SEQUENCE [LARGE SCALE GENOMIC DNA]</scope>
    <source>
        <strain evidence="1">4287</strain>
    </source>
</reference>
<dbReference type="GeneID" id="28955958"/>
<proteinExistence type="predicted"/>